<evidence type="ECO:0000256" key="1">
    <source>
        <dbReference type="ARBA" id="ARBA00004651"/>
    </source>
</evidence>
<dbReference type="InterPro" id="IPR003004">
    <property type="entry name" value="GspF/PilC"/>
</dbReference>
<dbReference type="InterPro" id="IPR042094">
    <property type="entry name" value="T2SS_GspF_sf"/>
</dbReference>
<dbReference type="Gene3D" id="1.20.81.30">
    <property type="entry name" value="Type II secretion system (T2SS), domain F"/>
    <property type="match status" value="2"/>
</dbReference>
<sequence length="354" mass="39830">MHFLLRRHLGIKGQLQFAEQLLSLLESGLPLLNAIELLQKVNGSDYDHFLPKLYTKLKQGNSLTQSLLLQADLFSPEFINLIRVSERTGDLELALRTICRQLSAKMELSSQIRQALTYPLITLISSLFLLVAMMIWVIPVFKEVFANFRAELPPATSILIATSDLIKEFSLFIALLSLGGASIFIFFWVRSVRLQKLCDRISFELPIFGNLLRLATLSNWCRTLGHLLHSGLALPDAIRITAQSSNHWLSHDLSAELFKHLTRGWPLRESLNKSDPHLYLFDKETLHLLAIGAESASLAKMLNKRAEVLQTRLSNELKTLGQTMEPLLMIGIGLIIGALVVILYLPIFNLGQVV</sequence>
<feature type="transmembrane region" description="Helical" evidence="7">
    <location>
        <begin position="169"/>
        <end position="189"/>
    </location>
</feature>
<evidence type="ECO:0000256" key="2">
    <source>
        <dbReference type="ARBA" id="ARBA00005745"/>
    </source>
</evidence>
<feature type="domain" description="Type II secretion system protein GspF" evidence="8">
    <location>
        <begin position="17"/>
        <end position="139"/>
    </location>
</feature>
<keyword evidence="4 7" id="KW-0812">Transmembrane</keyword>
<organism evidence="9 10">
    <name type="scientific">Polynucleobacter paneuropaeus</name>
    <dbReference type="NCBI Taxonomy" id="2527775"/>
    <lineage>
        <taxon>Bacteria</taxon>
        <taxon>Pseudomonadati</taxon>
        <taxon>Pseudomonadota</taxon>
        <taxon>Betaproteobacteria</taxon>
        <taxon>Burkholderiales</taxon>
        <taxon>Burkholderiaceae</taxon>
        <taxon>Polynucleobacter</taxon>
    </lineage>
</organism>
<keyword evidence="3" id="KW-1003">Cell membrane</keyword>
<comment type="subcellular location">
    <subcellularLocation>
        <location evidence="1">Cell membrane</location>
        <topology evidence="1">Multi-pass membrane protein</topology>
    </subcellularLocation>
</comment>
<name>A0A2Z4JUP3_9BURK</name>
<dbReference type="EMBL" id="CP030085">
    <property type="protein sequence ID" value="AWW50614.1"/>
    <property type="molecule type" value="Genomic_DNA"/>
</dbReference>
<dbReference type="Pfam" id="PF00482">
    <property type="entry name" value="T2SSF"/>
    <property type="match status" value="2"/>
</dbReference>
<evidence type="ECO:0000256" key="7">
    <source>
        <dbReference type="SAM" id="Phobius"/>
    </source>
</evidence>
<dbReference type="InterPro" id="IPR018076">
    <property type="entry name" value="T2SS_GspF_dom"/>
</dbReference>
<evidence type="ECO:0000256" key="3">
    <source>
        <dbReference type="ARBA" id="ARBA00022475"/>
    </source>
</evidence>
<keyword evidence="5 7" id="KW-1133">Transmembrane helix</keyword>
<keyword evidence="6 7" id="KW-0472">Membrane</keyword>
<evidence type="ECO:0000256" key="5">
    <source>
        <dbReference type="ARBA" id="ARBA00022989"/>
    </source>
</evidence>
<comment type="similarity">
    <text evidence="2">Belongs to the GSP F family.</text>
</comment>
<feature type="transmembrane region" description="Helical" evidence="7">
    <location>
        <begin position="115"/>
        <end position="138"/>
    </location>
</feature>
<dbReference type="GO" id="GO:0005886">
    <property type="term" value="C:plasma membrane"/>
    <property type="evidence" value="ECO:0007669"/>
    <property type="project" value="UniProtKB-SubCell"/>
</dbReference>
<protein>
    <submittedName>
        <fullName evidence="9">Type II secretion system F family protein</fullName>
    </submittedName>
</protein>
<reference evidence="10" key="1">
    <citation type="submission" date="2018-06" db="EMBL/GenBank/DDBJ databases">
        <title>Description of a new Polynucleobacter species.</title>
        <authorList>
            <person name="Hahn M.W."/>
        </authorList>
    </citation>
    <scope>NUCLEOTIDE SEQUENCE [LARGE SCALE GENOMIC DNA]</scope>
    <source>
        <strain evidence="10">MG-25-Pas1-D2</strain>
    </source>
</reference>
<evidence type="ECO:0000259" key="8">
    <source>
        <dbReference type="Pfam" id="PF00482"/>
    </source>
</evidence>
<dbReference type="PANTHER" id="PTHR30012">
    <property type="entry name" value="GENERAL SECRETION PATHWAY PROTEIN"/>
    <property type="match status" value="1"/>
</dbReference>
<evidence type="ECO:0000313" key="9">
    <source>
        <dbReference type="EMBL" id="AWW50614.1"/>
    </source>
</evidence>
<dbReference type="Proteomes" id="UP000248592">
    <property type="component" value="Chromosome"/>
</dbReference>
<evidence type="ECO:0000313" key="10">
    <source>
        <dbReference type="Proteomes" id="UP000248592"/>
    </source>
</evidence>
<proteinExistence type="inferred from homology"/>
<feature type="domain" description="Type II secretion system protein GspF" evidence="8">
    <location>
        <begin position="220"/>
        <end position="346"/>
    </location>
</feature>
<dbReference type="AlphaFoldDB" id="A0A2Z4JUP3"/>
<evidence type="ECO:0000256" key="6">
    <source>
        <dbReference type="ARBA" id="ARBA00023136"/>
    </source>
</evidence>
<feature type="transmembrane region" description="Helical" evidence="7">
    <location>
        <begin position="327"/>
        <end position="347"/>
    </location>
</feature>
<dbReference type="PANTHER" id="PTHR30012:SF0">
    <property type="entry name" value="TYPE II SECRETION SYSTEM PROTEIN F-RELATED"/>
    <property type="match status" value="1"/>
</dbReference>
<gene>
    <name evidence="9" type="ORF">Pas1_01000</name>
</gene>
<accession>A0A2Z4JUP3</accession>
<evidence type="ECO:0000256" key="4">
    <source>
        <dbReference type="ARBA" id="ARBA00022692"/>
    </source>
</evidence>